<evidence type="ECO:0000313" key="3">
    <source>
        <dbReference type="Proteomes" id="UP001305647"/>
    </source>
</evidence>
<protein>
    <submittedName>
        <fullName evidence="2">Uncharacterized protein</fullName>
    </submittedName>
</protein>
<gene>
    <name evidence="2" type="ORF">N658DRAFT_479330</name>
</gene>
<evidence type="ECO:0000256" key="1">
    <source>
        <dbReference type="SAM" id="MobiDB-lite"/>
    </source>
</evidence>
<comment type="caution">
    <text evidence="2">The sequence shown here is derived from an EMBL/GenBank/DDBJ whole genome shotgun (WGS) entry which is preliminary data.</text>
</comment>
<proteinExistence type="predicted"/>
<name>A0AAN6PXJ8_9PEZI</name>
<reference evidence="2" key="2">
    <citation type="submission" date="2023-05" db="EMBL/GenBank/DDBJ databases">
        <authorList>
            <consortium name="Lawrence Berkeley National Laboratory"/>
            <person name="Steindorff A."/>
            <person name="Hensen N."/>
            <person name="Bonometti L."/>
            <person name="Westerberg I."/>
            <person name="Brannstrom I.O."/>
            <person name="Guillou S."/>
            <person name="Cros-Aarteil S."/>
            <person name="Calhoun S."/>
            <person name="Haridas S."/>
            <person name="Kuo A."/>
            <person name="Mondo S."/>
            <person name="Pangilinan J."/>
            <person name="Riley R."/>
            <person name="Labutti K."/>
            <person name="Andreopoulos B."/>
            <person name="Lipzen A."/>
            <person name="Chen C."/>
            <person name="Yanf M."/>
            <person name="Daum C."/>
            <person name="Ng V."/>
            <person name="Clum A."/>
            <person name="Ohm R."/>
            <person name="Martin F."/>
            <person name="Silar P."/>
            <person name="Natvig D."/>
            <person name="Lalanne C."/>
            <person name="Gautier V."/>
            <person name="Ament-Velasquez S.L."/>
            <person name="Kruys A."/>
            <person name="Hutchinson M.I."/>
            <person name="Powell A.J."/>
            <person name="Barry K."/>
            <person name="Miller A.N."/>
            <person name="Grigoriev I.V."/>
            <person name="Debuchy R."/>
            <person name="Gladieux P."/>
            <person name="Thoren M.H."/>
            <person name="Johannesson H."/>
        </authorList>
    </citation>
    <scope>NUCLEOTIDE SEQUENCE</scope>
    <source>
        <strain evidence="2">CBS 757.83</strain>
    </source>
</reference>
<dbReference type="EMBL" id="MU863681">
    <property type="protein sequence ID" value="KAK4097216.1"/>
    <property type="molecule type" value="Genomic_DNA"/>
</dbReference>
<organism evidence="2 3">
    <name type="scientific">Parathielavia hyrcaniae</name>
    <dbReference type="NCBI Taxonomy" id="113614"/>
    <lineage>
        <taxon>Eukaryota</taxon>
        <taxon>Fungi</taxon>
        <taxon>Dikarya</taxon>
        <taxon>Ascomycota</taxon>
        <taxon>Pezizomycotina</taxon>
        <taxon>Sordariomycetes</taxon>
        <taxon>Sordariomycetidae</taxon>
        <taxon>Sordariales</taxon>
        <taxon>Chaetomiaceae</taxon>
        <taxon>Parathielavia</taxon>
    </lineage>
</organism>
<dbReference type="Pfam" id="PF12511">
    <property type="entry name" value="DUF3716"/>
    <property type="match status" value="1"/>
</dbReference>
<evidence type="ECO:0000313" key="2">
    <source>
        <dbReference type="EMBL" id="KAK4097216.1"/>
    </source>
</evidence>
<reference evidence="2" key="1">
    <citation type="journal article" date="2023" name="Mol. Phylogenet. Evol.">
        <title>Genome-scale phylogeny and comparative genomics of the fungal order Sordariales.</title>
        <authorList>
            <person name="Hensen N."/>
            <person name="Bonometti L."/>
            <person name="Westerberg I."/>
            <person name="Brannstrom I.O."/>
            <person name="Guillou S."/>
            <person name="Cros-Aarteil S."/>
            <person name="Calhoun S."/>
            <person name="Haridas S."/>
            <person name="Kuo A."/>
            <person name="Mondo S."/>
            <person name="Pangilinan J."/>
            <person name="Riley R."/>
            <person name="LaButti K."/>
            <person name="Andreopoulos B."/>
            <person name="Lipzen A."/>
            <person name="Chen C."/>
            <person name="Yan M."/>
            <person name="Daum C."/>
            <person name="Ng V."/>
            <person name="Clum A."/>
            <person name="Steindorff A."/>
            <person name="Ohm R.A."/>
            <person name="Martin F."/>
            <person name="Silar P."/>
            <person name="Natvig D.O."/>
            <person name="Lalanne C."/>
            <person name="Gautier V."/>
            <person name="Ament-Velasquez S.L."/>
            <person name="Kruys A."/>
            <person name="Hutchinson M.I."/>
            <person name="Powell A.J."/>
            <person name="Barry K."/>
            <person name="Miller A.N."/>
            <person name="Grigoriev I.V."/>
            <person name="Debuchy R."/>
            <person name="Gladieux P."/>
            <person name="Hiltunen Thoren M."/>
            <person name="Johannesson H."/>
        </authorList>
    </citation>
    <scope>NUCLEOTIDE SEQUENCE</scope>
    <source>
        <strain evidence="2">CBS 757.83</strain>
    </source>
</reference>
<feature type="compositionally biased region" description="Basic and acidic residues" evidence="1">
    <location>
        <begin position="179"/>
        <end position="194"/>
    </location>
</feature>
<accession>A0AAN6PXJ8</accession>
<keyword evidence="3" id="KW-1185">Reference proteome</keyword>
<sequence>MASSVLASRLSGAANGRPTEIILTSTRQVKEKLEAYLVTDVQNDLWTDEAGDIEMYAGQVTHERLSRPTCVDAIMIHSRGTDANPPCEACAAKPDRGPFLTCRQHTRAFRACCSNCKWRDEGVRCSLWQKWDSEDEGEEHDQALGRYMDALGVEWVESSGDDGEAQAIEVVEISSDEEGGGREGRGGDIRRVSR</sequence>
<dbReference type="InterPro" id="IPR022190">
    <property type="entry name" value="DUF3716"/>
</dbReference>
<feature type="region of interest" description="Disordered" evidence="1">
    <location>
        <begin position="171"/>
        <end position="194"/>
    </location>
</feature>
<dbReference type="Proteomes" id="UP001305647">
    <property type="component" value="Unassembled WGS sequence"/>
</dbReference>
<dbReference type="AlphaFoldDB" id="A0AAN6PXJ8"/>